<reference evidence="2 3" key="1">
    <citation type="submission" date="2019-05" db="EMBL/GenBank/DDBJ databases">
        <title>Another draft genome of Portunus trituberculatus and its Hox gene families provides insights of decapod evolution.</title>
        <authorList>
            <person name="Jeong J.-H."/>
            <person name="Song I."/>
            <person name="Kim S."/>
            <person name="Choi T."/>
            <person name="Kim D."/>
            <person name="Ryu S."/>
            <person name="Kim W."/>
        </authorList>
    </citation>
    <scope>NUCLEOTIDE SEQUENCE [LARGE SCALE GENOMIC DNA]</scope>
    <source>
        <tissue evidence="2">Muscle</tissue>
    </source>
</reference>
<evidence type="ECO:0000313" key="3">
    <source>
        <dbReference type="Proteomes" id="UP000324222"/>
    </source>
</evidence>
<dbReference type="Proteomes" id="UP000324222">
    <property type="component" value="Unassembled WGS sequence"/>
</dbReference>
<organism evidence="2 3">
    <name type="scientific">Portunus trituberculatus</name>
    <name type="common">Swimming crab</name>
    <name type="synonym">Neptunus trituberculatus</name>
    <dbReference type="NCBI Taxonomy" id="210409"/>
    <lineage>
        <taxon>Eukaryota</taxon>
        <taxon>Metazoa</taxon>
        <taxon>Ecdysozoa</taxon>
        <taxon>Arthropoda</taxon>
        <taxon>Crustacea</taxon>
        <taxon>Multicrustacea</taxon>
        <taxon>Malacostraca</taxon>
        <taxon>Eumalacostraca</taxon>
        <taxon>Eucarida</taxon>
        <taxon>Decapoda</taxon>
        <taxon>Pleocyemata</taxon>
        <taxon>Brachyura</taxon>
        <taxon>Eubrachyura</taxon>
        <taxon>Portunoidea</taxon>
        <taxon>Portunidae</taxon>
        <taxon>Portuninae</taxon>
        <taxon>Portunus</taxon>
    </lineage>
</organism>
<protein>
    <submittedName>
        <fullName evidence="2">Uncharacterized protein</fullName>
    </submittedName>
</protein>
<gene>
    <name evidence="2" type="ORF">E2C01_072585</name>
</gene>
<keyword evidence="3" id="KW-1185">Reference proteome</keyword>
<name>A0A5B7I9C2_PORTR</name>
<sequence>MGSAAVLGISRRAGERAGKPASRRAGGRAGRQTTFLPYPVDSGDVALALSFLDLAPRSSQPAAPPMRVHCT</sequence>
<comment type="caution">
    <text evidence="2">The sequence shown here is derived from an EMBL/GenBank/DDBJ whole genome shotgun (WGS) entry which is preliminary data.</text>
</comment>
<dbReference type="AlphaFoldDB" id="A0A5B7I9C2"/>
<dbReference type="EMBL" id="VSRR010047607">
    <property type="protein sequence ID" value="MPC78107.1"/>
    <property type="molecule type" value="Genomic_DNA"/>
</dbReference>
<evidence type="ECO:0000313" key="2">
    <source>
        <dbReference type="EMBL" id="MPC78107.1"/>
    </source>
</evidence>
<feature type="region of interest" description="Disordered" evidence="1">
    <location>
        <begin position="1"/>
        <end position="34"/>
    </location>
</feature>
<evidence type="ECO:0000256" key="1">
    <source>
        <dbReference type="SAM" id="MobiDB-lite"/>
    </source>
</evidence>
<accession>A0A5B7I9C2</accession>
<proteinExistence type="predicted"/>